<reference evidence="12" key="1">
    <citation type="submission" date="2016-06" db="EMBL/GenBank/DDBJ databases">
        <title>Identification of putative biosynthetic pathways for the production of bioactive secondary metabolites by the marine actinomycete Kocuria kristinae RUTW2-3.</title>
        <authorList>
            <person name="Waterworth S.C."/>
            <person name="Walmsley T.A."/>
            <person name="Matongo T."/>
            <person name="Davies-Coleman M.T."/>
            <person name="Dorrington R.A."/>
        </authorList>
    </citation>
    <scope>NUCLEOTIDE SEQUENCE [LARGE SCALE GENOMIC DNA]</scope>
    <source>
        <strain evidence="12">RUTW2-3</strain>
    </source>
</reference>
<dbReference type="InterPro" id="IPR056785">
    <property type="entry name" value="YkcA/B-like_C"/>
</dbReference>
<evidence type="ECO:0000256" key="4">
    <source>
        <dbReference type="ARBA" id="ARBA00022679"/>
    </source>
</evidence>
<dbReference type="AlphaFoldDB" id="A0A199NRZ0"/>
<evidence type="ECO:0000256" key="7">
    <source>
        <dbReference type="ARBA" id="ARBA00023136"/>
    </source>
</evidence>
<feature type="transmembrane region" description="Helical" evidence="9">
    <location>
        <begin position="21"/>
        <end position="41"/>
    </location>
</feature>
<feature type="compositionally biased region" description="Low complexity" evidence="8">
    <location>
        <begin position="523"/>
        <end position="537"/>
    </location>
</feature>
<evidence type="ECO:0000256" key="2">
    <source>
        <dbReference type="ARBA" id="ARBA00022475"/>
    </source>
</evidence>
<evidence type="ECO:0000313" key="13">
    <source>
        <dbReference type="Proteomes" id="UP000053171"/>
    </source>
</evidence>
<dbReference type="PANTHER" id="PTHR33908:SF3">
    <property type="entry name" value="UNDECAPRENYL PHOSPHATE-ALPHA-4-AMINO-4-DEOXY-L-ARABINOSE ARABINOSYL TRANSFERASE"/>
    <property type="match status" value="1"/>
</dbReference>
<feature type="domain" description="Glycosyltransferase RgtA/B/C/D-like" evidence="10">
    <location>
        <begin position="81"/>
        <end position="243"/>
    </location>
</feature>
<feature type="transmembrane region" description="Helical" evidence="9">
    <location>
        <begin position="105"/>
        <end position="123"/>
    </location>
</feature>
<feature type="transmembrane region" description="Helical" evidence="9">
    <location>
        <begin position="130"/>
        <end position="150"/>
    </location>
</feature>
<proteinExistence type="predicted"/>
<evidence type="ECO:0000259" key="11">
    <source>
        <dbReference type="Pfam" id="PF24878"/>
    </source>
</evidence>
<evidence type="ECO:0000256" key="5">
    <source>
        <dbReference type="ARBA" id="ARBA00022692"/>
    </source>
</evidence>
<evidence type="ECO:0000313" key="12">
    <source>
        <dbReference type="EMBL" id="OAX51363.1"/>
    </source>
</evidence>
<feature type="transmembrane region" description="Helical" evidence="9">
    <location>
        <begin position="346"/>
        <end position="365"/>
    </location>
</feature>
<dbReference type="RefSeq" id="WP_064725752.1">
    <property type="nucleotide sequence ID" value="NZ_JBEYYV010000057.1"/>
</dbReference>
<feature type="compositionally biased region" description="Low complexity" evidence="8">
    <location>
        <begin position="491"/>
        <end position="503"/>
    </location>
</feature>
<evidence type="ECO:0000256" key="3">
    <source>
        <dbReference type="ARBA" id="ARBA00022676"/>
    </source>
</evidence>
<feature type="transmembrane region" description="Helical" evidence="9">
    <location>
        <begin position="206"/>
        <end position="224"/>
    </location>
</feature>
<feature type="transmembrane region" description="Helical" evidence="9">
    <location>
        <begin position="181"/>
        <end position="200"/>
    </location>
</feature>
<dbReference type="PANTHER" id="PTHR33908">
    <property type="entry name" value="MANNOSYLTRANSFERASE YKCB-RELATED"/>
    <property type="match status" value="1"/>
</dbReference>
<feature type="compositionally biased region" description="Low complexity" evidence="8">
    <location>
        <begin position="570"/>
        <end position="592"/>
    </location>
</feature>
<keyword evidence="3" id="KW-0328">Glycosyltransferase</keyword>
<feature type="transmembrane region" description="Helical" evidence="9">
    <location>
        <begin position="156"/>
        <end position="174"/>
    </location>
</feature>
<dbReference type="GO" id="GO:0010041">
    <property type="term" value="P:response to iron(III) ion"/>
    <property type="evidence" value="ECO:0007669"/>
    <property type="project" value="TreeGrafter"/>
</dbReference>
<evidence type="ECO:0000256" key="1">
    <source>
        <dbReference type="ARBA" id="ARBA00004651"/>
    </source>
</evidence>
<name>A0A199NRZ0_9MICC</name>
<evidence type="ECO:0000256" key="6">
    <source>
        <dbReference type="ARBA" id="ARBA00022989"/>
    </source>
</evidence>
<dbReference type="GO" id="GO:0009103">
    <property type="term" value="P:lipopolysaccharide biosynthetic process"/>
    <property type="evidence" value="ECO:0007669"/>
    <property type="project" value="UniProtKB-ARBA"/>
</dbReference>
<feature type="compositionally biased region" description="Gly residues" evidence="8">
    <location>
        <begin position="504"/>
        <end position="522"/>
    </location>
</feature>
<keyword evidence="13" id="KW-1185">Reference proteome</keyword>
<feature type="transmembrane region" description="Helical" evidence="9">
    <location>
        <begin position="317"/>
        <end position="334"/>
    </location>
</feature>
<feature type="transmembrane region" description="Helical" evidence="9">
    <location>
        <begin position="405"/>
        <end position="424"/>
    </location>
</feature>
<comment type="subcellular location">
    <subcellularLocation>
        <location evidence="1">Cell membrane</location>
        <topology evidence="1">Multi-pass membrane protein</topology>
    </subcellularLocation>
</comment>
<keyword evidence="4" id="KW-0808">Transferase</keyword>
<organism evidence="12 13">
    <name type="scientific">Rothia kristinae</name>
    <dbReference type="NCBI Taxonomy" id="37923"/>
    <lineage>
        <taxon>Bacteria</taxon>
        <taxon>Bacillati</taxon>
        <taxon>Actinomycetota</taxon>
        <taxon>Actinomycetes</taxon>
        <taxon>Micrococcales</taxon>
        <taxon>Micrococcaceae</taxon>
        <taxon>Rothia</taxon>
    </lineage>
</organism>
<evidence type="ECO:0000256" key="8">
    <source>
        <dbReference type="SAM" id="MobiDB-lite"/>
    </source>
</evidence>
<dbReference type="EMBL" id="LJBJ02000022">
    <property type="protein sequence ID" value="OAX51363.1"/>
    <property type="molecule type" value="Genomic_DNA"/>
</dbReference>
<dbReference type="InterPro" id="IPR038731">
    <property type="entry name" value="RgtA/B/C-like"/>
</dbReference>
<sequence>MLTQRTPGRFRRLIAGTPGEPRWLNPAVALMMLGTAVLYLWNLTISGWGNSFYAAAVRAGSKSWTAMLFGSLDANNGITVDKPPAAYWIPALFARLFGSSSLTVLLPQALMGIAAVWVLYLAVKRTSGKIAGLIAGTLMALIPVAVMMFRFNNPDAMLTLCLTLGAYFTIRAIQSDPARRFASTGWLFGAGLILGLAFLVKMLQGFLILPALALAVLVAARGGWVRRIRDLAVAAVGVCLPVLAYAAVFYAWPADSRPYMAGTENNSFWELVFGYNGLGRIFGGSGNGGGGGGGGGSMFGGSTGVLRMFNSGFGPEISWLLPAAAVLLVAGLWFTRRAPRTDGTRAALLVWGGWLVITAGIFSFMQGTIHPYYVVALAPAVAALVAIGGVELWRGREYAPARWTLAGTLLITVIWNFALLRSAGADWLPWLRWVILIGGSLTAVAIAAGAHRLRPGGFRRMGTVLALAALIFGGLGTASWGVATAGQAHTGSTPSSGPAVAGASGMGGPGGGTGGAPGGGTAGQTDGTQTDGTQTDGTQGGTGQTGTAPGGAAQNGTSQDGTGQSGAGQTGTDSAQTDGSASGTSDGTQTDGAQGGMGGGMGESNAELTELLENAGTEYSAATMGATGAANYMLASDTEVLDIGGWNGSDPYPTLDEFKQMVSEGKIHYFIAGGMGGGGMGDSSSSAIQQWVQEHFTATTVGGTTVYDLTSSSSS</sequence>
<feature type="transmembrane region" description="Helical" evidence="9">
    <location>
        <begin position="231"/>
        <end position="252"/>
    </location>
</feature>
<keyword evidence="2" id="KW-1003">Cell membrane</keyword>
<dbReference type="GO" id="GO:0016763">
    <property type="term" value="F:pentosyltransferase activity"/>
    <property type="evidence" value="ECO:0007669"/>
    <property type="project" value="TreeGrafter"/>
</dbReference>
<feature type="region of interest" description="Disordered" evidence="8">
    <location>
        <begin position="486"/>
        <end position="604"/>
    </location>
</feature>
<dbReference type="Pfam" id="PF24878">
    <property type="entry name" value="YkcB_C"/>
    <property type="match status" value="1"/>
</dbReference>
<accession>A0A199NRZ0</accession>
<feature type="compositionally biased region" description="Low complexity" evidence="8">
    <location>
        <begin position="545"/>
        <end position="562"/>
    </location>
</feature>
<dbReference type="Pfam" id="PF13231">
    <property type="entry name" value="PMT_2"/>
    <property type="match status" value="1"/>
</dbReference>
<feature type="domain" description="Putative mannosyltransferase YkcA/B-like C-terminal" evidence="11">
    <location>
        <begin position="613"/>
        <end position="695"/>
    </location>
</feature>
<gene>
    <name evidence="12" type="ORF">AN277_0209315</name>
</gene>
<feature type="transmembrane region" description="Helical" evidence="9">
    <location>
        <begin position="462"/>
        <end position="483"/>
    </location>
</feature>
<evidence type="ECO:0000256" key="9">
    <source>
        <dbReference type="SAM" id="Phobius"/>
    </source>
</evidence>
<keyword evidence="5 9" id="KW-0812">Transmembrane</keyword>
<dbReference type="Proteomes" id="UP000053171">
    <property type="component" value="Unassembled WGS sequence"/>
</dbReference>
<dbReference type="GO" id="GO:0005886">
    <property type="term" value="C:plasma membrane"/>
    <property type="evidence" value="ECO:0007669"/>
    <property type="project" value="UniProtKB-SubCell"/>
</dbReference>
<feature type="transmembrane region" description="Helical" evidence="9">
    <location>
        <begin position="371"/>
        <end position="393"/>
    </location>
</feature>
<dbReference type="InterPro" id="IPR050297">
    <property type="entry name" value="LipidA_mod_glycosyltrf_83"/>
</dbReference>
<keyword evidence="6 9" id="KW-1133">Transmembrane helix</keyword>
<keyword evidence="7 9" id="KW-0472">Membrane</keyword>
<feature type="compositionally biased region" description="Gly residues" evidence="8">
    <location>
        <begin position="593"/>
        <end position="602"/>
    </location>
</feature>
<feature type="transmembrane region" description="Helical" evidence="9">
    <location>
        <begin position="430"/>
        <end position="450"/>
    </location>
</feature>
<protein>
    <submittedName>
        <fullName evidence="12">Uncharacterized protein</fullName>
    </submittedName>
</protein>
<comment type="caution">
    <text evidence="12">The sequence shown here is derived from an EMBL/GenBank/DDBJ whole genome shotgun (WGS) entry which is preliminary data.</text>
</comment>
<evidence type="ECO:0000259" key="10">
    <source>
        <dbReference type="Pfam" id="PF13231"/>
    </source>
</evidence>